<comment type="similarity">
    <text evidence="12">Belongs to the cytochrome b561 family.</text>
</comment>
<feature type="transmembrane region" description="Helical" evidence="13">
    <location>
        <begin position="141"/>
        <end position="162"/>
    </location>
</feature>
<evidence type="ECO:0000256" key="2">
    <source>
        <dbReference type="ARBA" id="ARBA00004651"/>
    </source>
</evidence>
<evidence type="ECO:0000256" key="3">
    <source>
        <dbReference type="ARBA" id="ARBA00022448"/>
    </source>
</evidence>
<dbReference type="Pfam" id="PF01292">
    <property type="entry name" value="Ni_hydr_CYTB"/>
    <property type="match status" value="1"/>
</dbReference>
<evidence type="ECO:0000256" key="9">
    <source>
        <dbReference type="ARBA" id="ARBA00022989"/>
    </source>
</evidence>
<keyword evidence="4" id="KW-1003">Cell membrane</keyword>
<dbReference type="InterPro" id="IPR016174">
    <property type="entry name" value="Di-haem_cyt_TM"/>
</dbReference>
<dbReference type="SUPFAM" id="SSF81342">
    <property type="entry name" value="Transmembrane di-heme cytochromes"/>
    <property type="match status" value="1"/>
</dbReference>
<evidence type="ECO:0000313" key="16">
    <source>
        <dbReference type="Proteomes" id="UP000382040"/>
    </source>
</evidence>
<feature type="transmembrane region" description="Helical" evidence="13">
    <location>
        <begin position="47"/>
        <end position="67"/>
    </location>
</feature>
<keyword evidence="6 13" id="KW-0812">Transmembrane</keyword>
<dbReference type="EMBL" id="CABPST010000002">
    <property type="protein sequence ID" value="VVE87084.1"/>
    <property type="molecule type" value="Genomic_DNA"/>
</dbReference>
<comment type="subcellular location">
    <subcellularLocation>
        <location evidence="2">Cell membrane</location>
        <topology evidence="2">Multi-pass membrane protein</topology>
    </subcellularLocation>
</comment>
<evidence type="ECO:0000256" key="4">
    <source>
        <dbReference type="ARBA" id="ARBA00022475"/>
    </source>
</evidence>
<name>A0A5E5BN17_9BURK</name>
<evidence type="ECO:0000256" key="12">
    <source>
        <dbReference type="ARBA" id="ARBA00037975"/>
    </source>
</evidence>
<evidence type="ECO:0000256" key="8">
    <source>
        <dbReference type="ARBA" id="ARBA00022982"/>
    </source>
</evidence>
<evidence type="ECO:0000256" key="13">
    <source>
        <dbReference type="SAM" id="Phobius"/>
    </source>
</evidence>
<keyword evidence="3" id="KW-0813">Transport</keyword>
<reference evidence="15 16" key="1">
    <citation type="submission" date="2019-08" db="EMBL/GenBank/DDBJ databases">
        <authorList>
            <person name="Peeters C."/>
        </authorList>
    </citation>
    <scope>NUCLEOTIDE SEQUENCE [LARGE SCALE GENOMIC DNA]</scope>
    <source>
        <strain evidence="15 16">LMG 20603</strain>
    </source>
</reference>
<protein>
    <submittedName>
        <fullName evidence="15">Cytochrome B561</fullName>
    </submittedName>
</protein>
<evidence type="ECO:0000256" key="7">
    <source>
        <dbReference type="ARBA" id="ARBA00022723"/>
    </source>
</evidence>
<dbReference type="PANTHER" id="PTHR30529:SF1">
    <property type="entry name" value="CYTOCHROME B561 HOMOLOG 2"/>
    <property type="match status" value="1"/>
</dbReference>
<gene>
    <name evidence="15" type="ORF">PBR20603_01009</name>
</gene>
<evidence type="ECO:0000256" key="10">
    <source>
        <dbReference type="ARBA" id="ARBA00023004"/>
    </source>
</evidence>
<keyword evidence="9 13" id="KW-1133">Transmembrane helix</keyword>
<keyword evidence="10" id="KW-0408">Iron</keyword>
<evidence type="ECO:0000259" key="14">
    <source>
        <dbReference type="Pfam" id="PF01292"/>
    </source>
</evidence>
<organism evidence="15 16">
    <name type="scientific">Pandoraea bronchicola</name>
    <dbReference type="NCBI Taxonomy" id="2508287"/>
    <lineage>
        <taxon>Bacteria</taxon>
        <taxon>Pseudomonadati</taxon>
        <taxon>Pseudomonadota</taxon>
        <taxon>Betaproteobacteria</taxon>
        <taxon>Burkholderiales</taxon>
        <taxon>Burkholderiaceae</taxon>
        <taxon>Pandoraea</taxon>
    </lineage>
</organism>
<keyword evidence="11 13" id="KW-0472">Membrane</keyword>
<dbReference type="InterPro" id="IPR011577">
    <property type="entry name" value="Cyt_b561_bac/Ni-Hgenase"/>
</dbReference>
<dbReference type="Proteomes" id="UP000382040">
    <property type="component" value="Unassembled WGS sequence"/>
</dbReference>
<evidence type="ECO:0000256" key="1">
    <source>
        <dbReference type="ARBA" id="ARBA00001970"/>
    </source>
</evidence>
<dbReference type="PANTHER" id="PTHR30529">
    <property type="entry name" value="CYTOCHROME B561"/>
    <property type="match status" value="1"/>
</dbReference>
<comment type="cofactor">
    <cofactor evidence="1">
        <name>heme b</name>
        <dbReference type="ChEBI" id="CHEBI:60344"/>
    </cofactor>
</comment>
<accession>A0A5E5BN17</accession>
<dbReference type="GO" id="GO:0005886">
    <property type="term" value="C:plasma membrane"/>
    <property type="evidence" value="ECO:0007669"/>
    <property type="project" value="UniProtKB-SubCell"/>
</dbReference>
<evidence type="ECO:0000256" key="6">
    <source>
        <dbReference type="ARBA" id="ARBA00022692"/>
    </source>
</evidence>
<dbReference type="InterPro" id="IPR052168">
    <property type="entry name" value="Cytochrome_b561_oxidase"/>
</dbReference>
<keyword evidence="5" id="KW-0349">Heme</keyword>
<keyword evidence="7" id="KW-0479">Metal-binding</keyword>
<sequence>MNQRTSFGVIAQAFHWGMALLLVVQYTVAWTMPHIGRGTLPVGLVGWHLSIGTALLALVLARLLWRVTHPVQPPEGSRLLNALAGAGHAAIYILLLAVPVMGWINASSRGYEVHLFGAATLPPLSATGSALGHSMGDIHVYASYVLIGVVGLHVLAALYHHWILKDGVMERMLPLRRAK</sequence>
<dbReference type="GO" id="GO:0009055">
    <property type="term" value="F:electron transfer activity"/>
    <property type="evidence" value="ECO:0007669"/>
    <property type="project" value="InterPro"/>
</dbReference>
<keyword evidence="16" id="KW-1185">Reference proteome</keyword>
<dbReference type="RefSeq" id="WP_246174405.1">
    <property type="nucleotide sequence ID" value="NZ_CABPST010000002.1"/>
</dbReference>
<feature type="domain" description="Cytochrome b561 bacterial/Ni-hydrogenase" evidence="14">
    <location>
        <begin position="7"/>
        <end position="174"/>
    </location>
</feature>
<dbReference type="GO" id="GO:0046872">
    <property type="term" value="F:metal ion binding"/>
    <property type="evidence" value="ECO:0007669"/>
    <property type="project" value="UniProtKB-KW"/>
</dbReference>
<feature type="transmembrane region" description="Helical" evidence="13">
    <location>
        <begin position="79"/>
        <end position="104"/>
    </location>
</feature>
<dbReference type="GO" id="GO:0020037">
    <property type="term" value="F:heme binding"/>
    <property type="evidence" value="ECO:0007669"/>
    <property type="project" value="TreeGrafter"/>
</dbReference>
<proteinExistence type="inferred from homology"/>
<evidence type="ECO:0000256" key="11">
    <source>
        <dbReference type="ARBA" id="ARBA00023136"/>
    </source>
</evidence>
<dbReference type="GO" id="GO:0022904">
    <property type="term" value="P:respiratory electron transport chain"/>
    <property type="evidence" value="ECO:0007669"/>
    <property type="project" value="InterPro"/>
</dbReference>
<dbReference type="AlphaFoldDB" id="A0A5E5BN17"/>
<evidence type="ECO:0000313" key="15">
    <source>
        <dbReference type="EMBL" id="VVE87084.1"/>
    </source>
</evidence>
<keyword evidence="8" id="KW-0249">Electron transport</keyword>
<feature type="transmembrane region" description="Helical" evidence="13">
    <location>
        <begin position="7"/>
        <end position="27"/>
    </location>
</feature>
<evidence type="ECO:0000256" key="5">
    <source>
        <dbReference type="ARBA" id="ARBA00022617"/>
    </source>
</evidence>